<feature type="domain" description="CRAL-TRIO" evidence="1">
    <location>
        <begin position="110"/>
        <end position="276"/>
    </location>
</feature>
<comment type="caution">
    <text evidence="2">The sequence shown here is derived from an EMBL/GenBank/DDBJ whole genome shotgun (WGS) entry which is preliminary data.</text>
</comment>
<dbReference type="SUPFAM" id="SSF46938">
    <property type="entry name" value="CRAL/TRIO N-terminal domain"/>
    <property type="match status" value="1"/>
</dbReference>
<dbReference type="Gene3D" id="1.20.5.1200">
    <property type="entry name" value="Alpha-tocopherol transfer"/>
    <property type="match status" value="1"/>
</dbReference>
<dbReference type="OrthoDB" id="75724at2759"/>
<dbReference type="CDD" id="cd00170">
    <property type="entry name" value="SEC14"/>
    <property type="match status" value="1"/>
</dbReference>
<evidence type="ECO:0000313" key="2">
    <source>
        <dbReference type="EMBL" id="KAG5675664.1"/>
    </source>
</evidence>
<organism evidence="2 3">
    <name type="scientific">Polypedilum vanderplanki</name>
    <name type="common">Sleeping chironomid midge</name>
    <dbReference type="NCBI Taxonomy" id="319348"/>
    <lineage>
        <taxon>Eukaryota</taxon>
        <taxon>Metazoa</taxon>
        <taxon>Ecdysozoa</taxon>
        <taxon>Arthropoda</taxon>
        <taxon>Hexapoda</taxon>
        <taxon>Insecta</taxon>
        <taxon>Pterygota</taxon>
        <taxon>Neoptera</taxon>
        <taxon>Endopterygota</taxon>
        <taxon>Diptera</taxon>
        <taxon>Nematocera</taxon>
        <taxon>Chironomoidea</taxon>
        <taxon>Chironomidae</taxon>
        <taxon>Chironominae</taxon>
        <taxon>Polypedilum</taxon>
        <taxon>Polypedilum</taxon>
    </lineage>
</organism>
<dbReference type="SUPFAM" id="SSF52087">
    <property type="entry name" value="CRAL/TRIO domain"/>
    <property type="match status" value="1"/>
</dbReference>
<dbReference type="GO" id="GO:1902936">
    <property type="term" value="F:phosphatidylinositol bisphosphate binding"/>
    <property type="evidence" value="ECO:0007669"/>
    <property type="project" value="TreeGrafter"/>
</dbReference>
<dbReference type="Gene3D" id="1.10.8.20">
    <property type="entry name" value="N-terminal domain of phosphatidylinositol transfer protein sec14p"/>
    <property type="match status" value="1"/>
</dbReference>
<dbReference type="PANTHER" id="PTHR10174:SF38">
    <property type="entry name" value="HL01515P"/>
    <property type="match status" value="1"/>
</dbReference>
<dbReference type="PANTHER" id="PTHR10174">
    <property type="entry name" value="ALPHA-TOCOPHEROL TRANSFER PROTEIN-RELATED"/>
    <property type="match status" value="1"/>
</dbReference>
<dbReference type="InterPro" id="IPR036865">
    <property type="entry name" value="CRAL-TRIO_dom_sf"/>
</dbReference>
<evidence type="ECO:0000313" key="3">
    <source>
        <dbReference type="Proteomes" id="UP001107558"/>
    </source>
</evidence>
<protein>
    <recommendedName>
        <fullName evidence="1">CRAL-TRIO domain-containing protein</fullName>
    </recommendedName>
</protein>
<keyword evidence="3" id="KW-1185">Reference proteome</keyword>
<proteinExistence type="predicted"/>
<dbReference type="InterPro" id="IPR001251">
    <property type="entry name" value="CRAL-TRIO_dom"/>
</dbReference>
<dbReference type="SMART" id="SM00516">
    <property type="entry name" value="SEC14"/>
    <property type="match status" value="1"/>
</dbReference>
<evidence type="ECO:0000259" key="1">
    <source>
        <dbReference type="PROSITE" id="PS50191"/>
    </source>
</evidence>
<name>A0A9J6C188_POLVA</name>
<dbReference type="Gene3D" id="3.40.525.10">
    <property type="entry name" value="CRAL-TRIO lipid binding domain"/>
    <property type="match status" value="1"/>
</dbReference>
<dbReference type="GO" id="GO:0016020">
    <property type="term" value="C:membrane"/>
    <property type="evidence" value="ECO:0007669"/>
    <property type="project" value="TreeGrafter"/>
</dbReference>
<dbReference type="Proteomes" id="UP001107558">
    <property type="component" value="Chromosome 2"/>
</dbReference>
<dbReference type="EMBL" id="JADBJN010000002">
    <property type="protein sequence ID" value="KAG5675664.1"/>
    <property type="molecule type" value="Genomic_DNA"/>
</dbReference>
<sequence length="325" mass="38246">MSIKYGDDKIPYIDLGDNYKIRLEYEEISDKKTIDKAYKELRETPELKCSALKEFKEMIEGESDLIFPTEEPFMLTFLRPSKYYTKSAFQKVQKYFKFKQKHKKVCEQLVVDSVRNVFDDDLIKYMPLRDKHGRRILYNHCGKRWNSERVSIYDIFRAMQLSLIASMCEPATQVNGVCVIMDMEGLSLGQIMHFTPSFAAMVLEWTQECIPVRLKNIFIINNSYIFNMLFAIFKPFISSKLRKRIHFINKNYNILTEQLGEHCLPKQLNGTLPIDYVDGKLLADFLKLFDKQFDLINLSGYNKNPEQRKFVEEGAKEALDHITQK</sequence>
<accession>A0A9J6C188</accession>
<reference evidence="2" key="1">
    <citation type="submission" date="2021-03" db="EMBL/GenBank/DDBJ databases">
        <title>Chromosome level genome of the anhydrobiotic midge Polypedilum vanderplanki.</title>
        <authorList>
            <person name="Yoshida Y."/>
            <person name="Kikawada T."/>
            <person name="Gusev O."/>
        </authorList>
    </citation>
    <scope>NUCLEOTIDE SEQUENCE</scope>
    <source>
        <strain evidence="2">NIAS01</strain>
        <tissue evidence="2">Whole body or cell culture</tissue>
    </source>
</reference>
<dbReference type="PRINTS" id="PR00180">
    <property type="entry name" value="CRETINALDHBP"/>
</dbReference>
<gene>
    <name evidence="2" type="ORF">PVAND_005551</name>
</gene>
<dbReference type="Pfam" id="PF00650">
    <property type="entry name" value="CRAL_TRIO"/>
    <property type="match status" value="1"/>
</dbReference>
<dbReference type="AlphaFoldDB" id="A0A9J6C188"/>
<dbReference type="PROSITE" id="PS50191">
    <property type="entry name" value="CRAL_TRIO"/>
    <property type="match status" value="1"/>
</dbReference>
<dbReference type="InterPro" id="IPR036273">
    <property type="entry name" value="CRAL/TRIO_N_dom_sf"/>
</dbReference>